<dbReference type="GO" id="GO:0003697">
    <property type="term" value="F:single-stranded DNA binding"/>
    <property type="evidence" value="ECO:0007669"/>
    <property type="project" value="TreeGrafter"/>
</dbReference>
<dbReference type="GO" id="GO:0005759">
    <property type="term" value="C:mitochondrial matrix"/>
    <property type="evidence" value="ECO:0007669"/>
    <property type="project" value="TreeGrafter"/>
</dbReference>
<protein>
    <recommendedName>
        <fullName evidence="7">endopeptidase La</fullName>
        <ecNumber evidence="7">3.4.21.53</ecNumber>
    </recommendedName>
</protein>
<dbReference type="AlphaFoldDB" id="A0A813HBC5"/>
<gene>
    <name evidence="10" type="ORF">PGLA1383_LOCUS50542</name>
</gene>
<evidence type="ECO:0000256" key="7">
    <source>
        <dbReference type="ARBA" id="ARBA00066743"/>
    </source>
</evidence>
<evidence type="ECO:0000256" key="8">
    <source>
        <dbReference type="SAM" id="MobiDB-lite"/>
    </source>
</evidence>
<dbReference type="GO" id="GO:0051131">
    <property type="term" value="P:chaperone-mediated protein complex assembly"/>
    <property type="evidence" value="ECO:0007669"/>
    <property type="project" value="TreeGrafter"/>
</dbReference>
<dbReference type="SUPFAM" id="SSF52540">
    <property type="entry name" value="P-loop containing nucleoside triphosphate hydrolases"/>
    <property type="match status" value="1"/>
</dbReference>
<feature type="compositionally biased region" description="Low complexity" evidence="8">
    <location>
        <begin position="53"/>
        <end position="63"/>
    </location>
</feature>
<dbReference type="GO" id="GO:0006515">
    <property type="term" value="P:protein quality control for misfolded or incompletely synthesized proteins"/>
    <property type="evidence" value="ECO:0007669"/>
    <property type="project" value="TreeGrafter"/>
</dbReference>
<keyword evidence="4" id="KW-0720">Serine protease</keyword>
<organism evidence="10 11">
    <name type="scientific">Polarella glacialis</name>
    <name type="common">Dinoflagellate</name>
    <dbReference type="NCBI Taxonomy" id="89957"/>
    <lineage>
        <taxon>Eukaryota</taxon>
        <taxon>Sar</taxon>
        <taxon>Alveolata</taxon>
        <taxon>Dinophyceae</taxon>
        <taxon>Suessiales</taxon>
        <taxon>Suessiaceae</taxon>
        <taxon>Polarella</taxon>
    </lineage>
</organism>
<keyword evidence="2" id="KW-0547">Nucleotide-binding</keyword>
<dbReference type="PANTHER" id="PTHR43718">
    <property type="entry name" value="LON PROTEASE"/>
    <property type="match status" value="1"/>
</dbReference>
<dbReference type="InterPro" id="IPR027065">
    <property type="entry name" value="Lon_Prtase"/>
</dbReference>
<evidence type="ECO:0000256" key="2">
    <source>
        <dbReference type="ARBA" id="ARBA00022741"/>
    </source>
</evidence>
<reference evidence="10" key="1">
    <citation type="submission" date="2021-02" db="EMBL/GenBank/DDBJ databases">
        <authorList>
            <person name="Dougan E. K."/>
            <person name="Rhodes N."/>
            <person name="Thang M."/>
            <person name="Chan C."/>
        </authorList>
    </citation>
    <scope>NUCLEOTIDE SEQUENCE</scope>
</reference>
<evidence type="ECO:0000313" key="10">
    <source>
        <dbReference type="EMBL" id="CAE8634932.1"/>
    </source>
</evidence>
<evidence type="ECO:0000256" key="3">
    <source>
        <dbReference type="ARBA" id="ARBA00022801"/>
    </source>
</evidence>
<dbReference type="Gene3D" id="3.40.50.300">
    <property type="entry name" value="P-loop containing nucleotide triphosphate hydrolases"/>
    <property type="match status" value="1"/>
</dbReference>
<keyword evidence="5" id="KW-0067">ATP-binding</keyword>
<dbReference type="EMBL" id="CAJNNV010031185">
    <property type="protein sequence ID" value="CAE8634932.1"/>
    <property type="molecule type" value="Genomic_DNA"/>
</dbReference>
<dbReference type="SMART" id="SM00382">
    <property type="entry name" value="AAA"/>
    <property type="match status" value="1"/>
</dbReference>
<name>A0A813HBC5_POLGL</name>
<evidence type="ECO:0000256" key="6">
    <source>
        <dbReference type="ARBA" id="ARBA00050665"/>
    </source>
</evidence>
<evidence type="ECO:0000256" key="1">
    <source>
        <dbReference type="ARBA" id="ARBA00022670"/>
    </source>
</evidence>
<dbReference type="GO" id="GO:0007005">
    <property type="term" value="P:mitochondrion organization"/>
    <property type="evidence" value="ECO:0007669"/>
    <property type="project" value="TreeGrafter"/>
</dbReference>
<accession>A0A813HBC5</accession>
<dbReference type="InterPro" id="IPR003593">
    <property type="entry name" value="AAA+_ATPase"/>
</dbReference>
<dbReference type="CDD" id="cd19500">
    <property type="entry name" value="RecA-like_Lon"/>
    <property type="match status" value="1"/>
</dbReference>
<dbReference type="FunFam" id="3.40.50.300:FF:000021">
    <property type="entry name" value="Lon protease homolog"/>
    <property type="match status" value="1"/>
</dbReference>
<feature type="domain" description="AAA+ ATPase" evidence="9">
    <location>
        <begin position="527"/>
        <end position="672"/>
    </location>
</feature>
<keyword evidence="3" id="KW-0378">Hydrolase</keyword>
<keyword evidence="11" id="KW-1185">Reference proteome</keyword>
<feature type="non-terminal residue" evidence="10">
    <location>
        <position position="1"/>
    </location>
</feature>
<dbReference type="EC" id="3.4.21.53" evidence="7"/>
<evidence type="ECO:0000256" key="4">
    <source>
        <dbReference type="ARBA" id="ARBA00022825"/>
    </source>
</evidence>
<comment type="caution">
    <text evidence="10">The sequence shown here is derived from an EMBL/GenBank/DDBJ whole genome shotgun (WGS) entry which is preliminary data.</text>
</comment>
<evidence type="ECO:0000256" key="5">
    <source>
        <dbReference type="ARBA" id="ARBA00022840"/>
    </source>
</evidence>
<keyword evidence="1" id="KW-0645">Protease</keyword>
<feature type="compositionally biased region" description="Low complexity" evidence="8">
    <location>
        <begin position="421"/>
        <end position="442"/>
    </location>
</feature>
<dbReference type="Proteomes" id="UP000654075">
    <property type="component" value="Unassembled WGS sequence"/>
</dbReference>
<dbReference type="Pfam" id="PF00004">
    <property type="entry name" value="AAA"/>
    <property type="match status" value="1"/>
</dbReference>
<dbReference type="GO" id="GO:0004176">
    <property type="term" value="F:ATP-dependent peptidase activity"/>
    <property type="evidence" value="ECO:0007669"/>
    <property type="project" value="InterPro"/>
</dbReference>
<dbReference type="InterPro" id="IPR027417">
    <property type="entry name" value="P-loop_NTPase"/>
</dbReference>
<dbReference type="GO" id="GO:0016887">
    <property type="term" value="F:ATP hydrolysis activity"/>
    <property type="evidence" value="ECO:0007669"/>
    <property type="project" value="InterPro"/>
</dbReference>
<feature type="compositionally biased region" description="Polar residues" evidence="8">
    <location>
        <begin position="26"/>
        <end position="41"/>
    </location>
</feature>
<feature type="region of interest" description="Disordered" evidence="8">
    <location>
        <begin position="207"/>
        <end position="229"/>
    </location>
</feature>
<dbReference type="GO" id="GO:0004252">
    <property type="term" value="F:serine-type endopeptidase activity"/>
    <property type="evidence" value="ECO:0007669"/>
    <property type="project" value="UniProtKB-EC"/>
</dbReference>
<dbReference type="PANTHER" id="PTHR43718:SF2">
    <property type="entry name" value="LON PROTEASE HOMOLOG, MITOCHONDRIAL"/>
    <property type="match status" value="1"/>
</dbReference>
<comment type="catalytic activity">
    <reaction evidence="6">
        <text>Hydrolysis of proteins in presence of ATP.</text>
        <dbReference type="EC" id="3.4.21.53"/>
    </reaction>
</comment>
<dbReference type="Gene3D" id="1.20.5.5270">
    <property type="match status" value="1"/>
</dbReference>
<dbReference type="OrthoDB" id="2411602at2759"/>
<evidence type="ECO:0000313" key="11">
    <source>
        <dbReference type="Proteomes" id="UP000654075"/>
    </source>
</evidence>
<feature type="compositionally biased region" description="Basic and acidic residues" evidence="8">
    <location>
        <begin position="1"/>
        <end position="10"/>
    </location>
</feature>
<feature type="region of interest" description="Disordered" evidence="8">
    <location>
        <begin position="413"/>
        <end position="442"/>
    </location>
</feature>
<feature type="compositionally biased region" description="Low complexity" evidence="8">
    <location>
        <begin position="71"/>
        <end position="95"/>
    </location>
</feature>
<evidence type="ECO:0000259" key="9">
    <source>
        <dbReference type="SMART" id="SM00382"/>
    </source>
</evidence>
<dbReference type="GO" id="GO:0005524">
    <property type="term" value="F:ATP binding"/>
    <property type="evidence" value="ECO:0007669"/>
    <property type="project" value="UniProtKB-KW"/>
</dbReference>
<proteinExistence type="predicted"/>
<sequence length="691" mass="75973">MQQGRDRATSSDDESSSQIFGDVWQSLGSQGNQPERQVGHNSQGGGRRQDPASSESELETSSSDFVQWAIPKAESSSSASLPPSPEQSVQPSPEQMASQDLMTEGDNNLMTPSVGSHGHPEFCRRPCIFFAAGSCNNYISCGYCHCEHEQRVTHLDRRNRELLHSMAALDRLELLLPLLEQRLESKGLREVAGELLQTLQEALQELRATSEQDRPEDSEEPAPKSQISRVKSGVRKLPCISILGWAVRASPVYLSGLPGDSADNQDGLGGDQALQSPFSQATDQRVTDALNQLRAGMSTAILTDDVLRIMMFCLCCLGVAMEPQMGWLISDALRLQFAQPFVCRRSDEGQVEEKVSKEQKTKMLLASSPAEQMRQIQKELGIEKVLSLLTAQGGLQEWGGRNVDKTENADNAENAEKAENSENAENAENADNPNNADNADNADNAELPAEAAKVVEAEMMKLNSLEPSSSEYNVSSEPEFSKCKCTEENHDIKKAESVLDEDHYGLEDVKERILEHIAVSFLKKDVQGKIMCLVGPPGVGKTSVGKSVARALDRKFYRFSVGGMHDVSEIRGHRRTYVGALPGKLIQCLKSTGCSNPVVLIDEIDKLGRDMRGDPSSALLEVLDPEQNNSFRDHYLDVPVDLSNVLFLCTANVLDTIPGPLLDRMEVIRIAGYVFEEKMAIAHKYLIPQTE</sequence>
<feature type="region of interest" description="Disordered" evidence="8">
    <location>
        <begin position="1"/>
        <end position="97"/>
    </location>
</feature>
<dbReference type="InterPro" id="IPR003959">
    <property type="entry name" value="ATPase_AAA_core"/>
</dbReference>